<dbReference type="GO" id="GO:0003848">
    <property type="term" value="F:2-amino-4-hydroxy-6-hydroxymethyldihydropteridine diphosphokinase activity"/>
    <property type="evidence" value="ECO:0007669"/>
    <property type="project" value="UniProtKB-EC"/>
</dbReference>
<dbReference type="PANTHER" id="PTHR43071:SF1">
    <property type="entry name" value="2-AMINO-4-HYDROXY-6-HYDROXYMETHYLDIHYDROPTERIDINE PYROPHOSPHOKINASE"/>
    <property type="match status" value="1"/>
</dbReference>
<evidence type="ECO:0000256" key="2">
    <source>
        <dbReference type="ARBA" id="ARBA00013253"/>
    </source>
</evidence>
<dbReference type="EMBL" id="NVSR01000017">
    <property type="protein sequence ID" value="PCI29242.1"/>
    <property type="molecule type" value="Genomic_DNA"/>
</dbReference>
<organism evidence="9 10">
    <name type="scientific">SAR324 cluster bacterium</name>
    <dbReference type="NCBI Taxonomy" id="2024889"/>
    <lineage>
        <taxon>Bacteria</taxon>
        <taxon>Deltaproteobacteria</taxon>
        <taxon>SAR324 cluster</taxon>
    </lineage>
</organism>
<keyword evidence="3" id="KW-0808">Transferase</keyword>
<reference evidence="10" key="1">
    <citation type="submission" date="2017-08" db="EMBL/GenBank/DDBJ databases">
        <title>A dynamic microbial community with high functional redundancy inhabits the cold, oxic subseafloor aquifer.</title>
        <authorList>
            <person name="Tully B.J."/>
            <person name="Wheat C.G."/>
            <person name="Glazer B.T."/>
            <person name="Huber J.A."/>
        </authorList>
    </citation>
    <scope>NUCLEOTIDE SEQUENCE [LARGE SCALE GENOMIC DNA]</scope>
</reference>
<dbReference type="Proteomes" id="UP000218113">
    <property type="component" value="Unassembled WGS sequence"/>
</dbReference>
<keyword evidence="7" id="KW-0289">Folate biosynthesis</keyword>
<dbReference type="GO" id="GO:0016301">
    <property type="term" value="F:kinase activity"/>
    <property type="evidence" value="ECO:0007669"/>
    <property type="project" value="UniProtKB-KW"/>
</dbReference>
<keyword evidence="5 9" id="KW-0418">Kinase</keyword>
<gene>
    <name evidence="9" type="primary">folK</name>
    <name evidence="9" type="ORF">COB67_04465</name>
</gene>
<dbReference type="UniPathway" id="UPA00077">
    <property type="reaction ID" value="UER00155"/>
</dbReference>
<dbReference type="Pfam" id="PF01288">
    <property type="entry name" value="HPPK"/>
    <property type="match status" value="1"/>
</dbReference>
<comment type="pathway">
    <text evidence="1">Cofactor biosynthesis; tetrahydrofolate biosynthesis; 2-amino-4-hydroxy-6-hydroxymethyl-7,8-dihydropteridine diphosphate from 7,8-dihydroneopterin triphosphate: step 4/4.</text>
</comment>
<evidence type="ECO:0000313" key="9">
    <source>
        <dbReference type="EMBL" id="PCI29242.1"/>
    </source>
</evidence>
<accession>A0A2A4T6T6</accession>
<evidence type="ECO:0000256" key="4">
    <source>
        <dbReference type="ARBA" id="ARBA00022741"/>
    </source>
</evidence>
<keyword evidence="4" id="KW-0547">Nucleotide-binding</keyword>
<evidence type="ECO:0000256" key="5">
    <source>
        <dbReference type="ARBA" id="ARBA00022777"/>
    </source>
</evidence>
<evidence type="ECO:0000259" key="8">
    <source>
        <dbReference type="PROSITE" id="PS00794"/>
    </source>
</evidence>
<name>A0A2A4T6T6_9DELT</name>
<dbReference type="EC" id="2.7.6.3" evidence="2"/>
<sequence length="127" mass="14551">MNIAIVDVGTNINPQENVNIAKDILSKEHQLLEASSVVRTKPIGNTHQPDFLNCALKIATELNREEFCQALKSIETTMGRVKSEDKFGPRLIDLDLLVWNKKVVHQDYYDRGFVQKYVSEIEQDLQH</sequence>
<keyword evidence="6" id="KW-0067">ATP-binding</keyword>
<comment type="caution">
    <text evidence="9">The sequence shown here is derived from an EMBL/GenBank/DDBJ whole genome shotgun (WGS) entry which is preliminary data.</text>
</comment>
<dbReference type="AlphaFoldDB" id="A0A2A4T6T6"/>
<evidence type="ECO:0000256" key="1">
    <source>
        <dbReference type="ARBA" id="ARBA00005051"/>
    </source>
</evidence>
<dbReference type="InterPro" id="IPR035907">
    <property type="entry name" value="Hppk_sf"/>
</dbReference>
<feature type="domain" description="7,8-dihydro-6-hydroxymethylpterin-pyrophosphokinase" evidence="8">
    <location>
        <begin position="86"/>
        <end position="97"/>
    </location>
</feature>
<dbReference type="PANTHER" id="PTHR43071">
    <property type="entry name" value="2-AMINO-4-HYDROXY-6-HYDROXYMETHYLDIHYDROPTERIDINE PYROPHOSPHOKINASE"/>
    <property type="match status" value="1"/>
</dbReference>
<evidence type="ECO:0000313" key="10">
    <source>
        <dbReference type="Proteomes" id="UP000218113"/>
    </source>
</evidence>
<dbReference type="NCBIfam" id="TIGR01498">
    <property type="entry name" value="folK"/>
    <property type="match status" value="1"/>
</dbReference>
<dbReference type="Gene3D" id="3.30.70.560">
    <property type="entry name" value="7,8-Dihydro-6-hydroxymethylpterin-pyrophosphokinase HPPK"/>
    <property type="match status" value="1"/>
</dbReference>
<evidence type="ECO:0000256" key="3">
    <source>
        <dbReference type="ARBA" id="ARBA00022679"/>
    </source>
</evidence>
<dbReference type="CDD" id="cd00483">
    <property type="entry name" value="HPPK"/>
    <property type="match status" value="1"/>
</dbReference>
<proteinExistence type="predicted"/>
<dbReference type="InterPro" id="IPR000550">
    <property type="entry name" value="Hppk"/>
</dbReference>
<dbReference type="PROSITE" id="PS00794">
    <property type="entry name" value="HPPK"/>
    <property type="match status" value="1"/>
</dbReference>
<dbReference type="SUPFAM" id="SSF55083">
    <property type="entry name" value="6-hydroxymethyl-7,8-dihydropterin pyrophosphokinase, HPPK"/>
    <property type="match status" value="1"/>
</dbReference>
<dbReference type="GO" id="GO:0046654">
    <property type="term" value="P:tetrahydrofolate biosynthetic process"/>
    <property type="evidence" value="ECO:0007669"/>
    <property type="project" value="UniProtKB-UniPathway"/>
</dbReference>
<dbReference type="GO" id="GO:0046656">
    <property type="term" value="P:folic acid biosynthetic process"/>
    <property type="evidence" value="ECO:0007669"/>
    <property type="project" value="UniProtKB-KW"/>
</dbReference>
<dbReference type="GO" id="GO:0005524">
    <property type="term" value="F:ATP binding"/>
    <property type="evidence" value="ECO:0007669"/>
    <property type="project" value="UniProtKB-KW"/>
</dbReference>
<protein>
    <recommendedName>
        <fullName evidence="2">2-amino-4-hydroxy-6-hydroxymethyldihydropteridine diphosphokinase</fullName>
        <ecNumber evidence="2">2.7.6.3</ecNumber>
    </recommendedName>
</protein>
<evidence type="ECO:0000256" key="7">
    <source>
        <dbReference type="ARBA" id="ARBA00022909"/>
    </source>
</evidence>
<evidence type="ECO:0000256" key="6">
    <source>
        <dbReference type="ARBA" id="ARBA00022840"/>
    </source>
</evidence>